<protein>
    <recommendedName>
        <fullName evidence="4">AAA+ ATPase domain-containing protein</fullName>
    </recommendedName>
</protein>
<dbReference type="SUPFAM" id="SSF53098">
    <property type="entry name" value="Ribonuclease H-like"/>
    <property type="match status" value="1"/>
</dbReference>
<dbReference type="SMART" id="SM00382">
    <property type="entry name" value="AAA"/>
    <property type="match status" value="1"/>
</dbReference>
<dbReference type="Proteomes" id="UP000815325">
    <property type="component" value="Unassembled WGS sequence"/>
</dbReference>
<dbReference type="Pfam" id="PF01612">
    <property type="entry name" value="DNA_pol_A_exo1"/>
    <property type="match status" value="1"/>
</dbReference>
<dbReference type="PANTHER" id="PTHR20953:SF13">
    <property type="entry name" value="EXPRESSED PROTEIN"/>
    <property type="match status" value="1"/>
</dbReference>
<keyword evidence="2" id="KW-0067">ATP-binding</keyword>
<evidence type="ECO:0000256" key="2">
    <source>
        <dbReference type="ARBA" id="ARBA00022840"/>
    </source>
</evidence>
<dbReference type="InterPro" id="IPR045735">
    <property type="entry name" value="Spore_III_AA_AAA+_ATPase"/>
</dbReference>
<dbReference type="InterPro" id="IPR036397">
    <property type="entry name" value="RNaseH_sf"/>
</dbReference>
<organism evidence="5 6">
    <name type="scientific">Dunaliella salina</name>
    <name type="common">Green alga</name>
    <name type="synonym">Protococcus salinus</name>
    <dbReference type="NCBI Taxonomy" id="3046"/>
    <lineage>
        <taxon>Eukaryota</taxon>
        <taxon>Viridiplantae</taxon>
        <taxon>Chlorophyta</taxon>
        <taxon>core chlorophytes</taxon>
        <taxon>Chlorophyceae</taxon>
        <taxon>CS clade</taxon>
        <taxon>Chlamydomonadales</taxon>
        <taxon>Dunaliellaceae</taxon>
        <taxon>Dunaliella</taxon>
    </lineage>
</organism>
<dbReference type="InterPro" id="IPR012337">
    <property type="entry name" value="RNaseH-like_sf"/>
</dbReference>
<sequence>MSLKSFSKLKNIFKGTDGQFDVPPLAPGSQIFIRLSPSFRAEILSQLQGHAGPEASAPSQQQQQQQQQPETTANQSKAAKKATAKVAANPPTQQQQQQQQQETTAKQSRHAKKAAANHLTQQQHKQQLQKQQQPELSANPSSPKIAKKAAANPASKSGMALPTKQALSKQHAAAPIGLPLDCLMPKPPLLQALAPARPSLSAPGVKIITSCSSLEHTLMLQHLQACSEVALDCEWSPHQQSQLCLVQIFAPAIDHVSSSSSSSSGSSSSRGGHFQAMAYLVDPISAAASHGAAGSIDLLHSLKPVLQAPATLKVLHDCREDVARLHQACGVYIAPVLDTQIAFALSKLSLVSLQSTTASSKGASIGMAVDAGSSMHRIGLGRLMELFGLEEAAKQKAAMCLSWQQDPLGISKLWMQRPLSPSAVAYAVGDVAWLIHIARCLNALDCRVALALSQAQAGLHQLEPNSIKSPRPEWLSVLRDHLRHQVPMEFEMQFGDNWAPEFSLFLPGLDEDGDLLQYGKTGFATTGNHVAGTGAAGTSVGPGVGSIGSNNCNGHQMEQIDEDAVSILEVLPDRLKILAAGRLTPGRQLMEVVADEGRNVWLRFRDRSADELPIKVSVAEAVSLLTLAKQRHKLQDAEVEAPALAHTGNLFGSDGRMGIPGTLHRISGMKNKDGEVHALTYRIGRHVPGVARIFADLLSPTDGSILLVGKPGVGKTTILRDITKILADTMHQAVIVVDTSNEIAGDTDSAHPCIGSARRFMVPHRGLQHEVLVEAVQNHCPDVLVVDEIGSVKEVEAAKTISQRGVRLIGTAHGHDIHSLMKNPELLPLLGGIESVTLGDEEAKRSNKGQKVKLIRKGPPVFNILIEVLPDHRWVVHRNVASSVDHLLAPRSNNTAGGPRDQRTTHDFCDSSSREPNTELRRYGGCNGERMLVSFKTQQAVENALSASVKEGAAGSAWGGQHQGGAGLGGAWLSGLMQCALLKAAAGDAGGKRNNKA</sequence>
<keyword evidence="1" id="KW-0547">Nucleotide-binding</keyword>
<dbReference type="InterPro" id="IPR002562">
    <property type="entry name" value="3'-5'_exonuclease_dom"/>
</dbReference>
<evidence type="ECO:0000256" key="3">
    <source>
        <dbReference type="SAM" id="MobiDB-lite"/>
    </source>
</evidence>
<dbReference type="CDD" id="cd00009">
    <property type="entry name" value="AAA"/>
    <property type="match status" value="1"/>
</dbReference>
<proteinExistence type="predicted"/>
<dbReference type="SUPFAM" id="SSF52540">
    <property type="entry name" value="P-loop containing nucleoside triphosphate hydrolases"/>
    <property type="match status" value="1"/>
</dbReference>
<accession>A0ABQ7GXQ2</accession>
<feature type="domain" description="AAA+ ATPase" evidence="4">
    <location>
        <begin position="701"/>
        <end position="859"/>
    </location>
</feature>
<feature type="region of interest" description="Disordered" evidence="3">
    <location>
        <begin position="48"/>
        <end position="166"/>
    </location>
</feature>
<dbReference type="Pfam" id="PF19568">
    <property type="entry name" value="Spore_III_AA"/>
    <property type="match status" value="1"/>
</dbReference>
<keyword evidence="6" id="KW-1185">Reference proteome</keyword>
<dbReference type="EMBL" id="MU069545">
    <property type="protein sequence ID" value="KAF5839379.1"/>
    <property type="molecule type" value="Genomic_DNA"/>
</dbReference>
<dbReference type="Gene3D" id="3.30.420.10">
    <property type="entry name" value="Ribonuclease H-like superfamily/Ribonuclease H"/>
    <property type="match status" value="1"/>
</dbReference>
<evidence type="ECO:0000256" key="1">
    <source>
        <dbReference type="ARBA" id="ARBA00022741"/>
    </source>
</evidence>
<evidence type="ECO:0000313" key="5">
    <source>
        <dbReference type="EMBL" id="KAF5839379.1"/>
    </source>
</evidence>
<dbReference type="InterPro" id="IPR003593">
    <property type="entry name" value="AAA+_ATPase"/>
</dbReference>
<feature type="region of interest" description="Disordered" evidence="3">
    <location>
        <begin position="889"/>
        <end position="916"/>
    </location>
</feature>
<reference evidence="5" key="1">
    <citation type="submission" date="2017-08" db="EMBL/GenBank/DDBJ databases">
        <authorList>
            <person name="Polle J.E."/>
            <person name="Barry K."/>
            <person name="Cushman J."/>
            <person name="Schmutz J."/>
            <person name="Tran D."/>
            <person name="Hathwaick L.T."/>
            <person name="Yim W.C."/>
            <person name="Jenkins J."/>
            <person name="Mckie-Krisberg Z.M."/>
            <person name="Prochnik S."/>
            <person name="Lindquist E."/>
            <person name="Dockter R.B."/>
            <person name="Adam C."/>
            <person name="Molina H."/>
            <person name="Bunkerborg J."/>
            <person name="Jin E."/>
            <person name="Buchheim M."/>
            <person name="Magnuson J."/>
        </authorList>
    </citation>
    <scope>NUCLEOTIDE SEQUENCE</scope>
    <source>
        <strain evidence="5">CCAP 19/18</strain>
    </source>
</reference>
<name>A0ABQ7GXQ2_DUNSA</name>
<dbReference type="PANTHER" id="PTHR20953">
    <property type="entry name" value="KINASE-RELATED"/>
    <property type="match status" value="1"/>
</dbReference>
<feature type="compositionally biased region" description="Basic and acidic residues" evidence="3">
    <location>
        <begin position="900"/>
        <end position="916"/>
    </location>
</feature>
<feature type="compositionally biased region" description="Low complexity" evidence="3">
    <location>
        <begin position="84"/>
        <end position="101"/>
    </location>
</feature>
<evidence type="ECO:0000313" key="6">
    <source>
        <dbReference type="Proteomes" id="UP000815325"/>
    </source>
</evidence>
<dbReference type="Gene3D" id="3.40.50.300">
    <property type="entry name" value="P-loop containing nucleotide triphosphate hydrolases"/>
    <property type="match status" value="1"/>
</dbReference>
<dbReference type="InterPro" id="IPR027417">
    <property type="entry name" value="P-loop_NTPase"/>
</dbReference>
<comment type="caution">
    <text evidence="5">The sequence shown here is derived from an EMBL/GenBank/DDBJ whole genome shotgun (WGS) entry which is preliminary data.</text>
</comment>
<gene>
    <name evidence="5" type="ORF">DUNSADRAFT_950</name>
</gene>
<evidence type="ECO:0000259" key="4">
    <source>
        <dbReference type="SMART" id="SM00382"/>
    </source>
</evidence>
<feature type="compositionally biased region" description="Low complexity" evidence="3">
    <location>
        <begin position="118"/>
        <end position="157"/>
    </location>
</feature>